<dbReference type="AlphaFoldDB" id="A0A0D0TIE5"/>
<name>A0A0D0TIE5_CRYGA</name>
<reference evidence="3" key="1">
    <citation type="submission" date="2015-01" db="EMBL/GenBank/DDBJ databases">
        <title>The Genome Sequence of Cryptococcus gattii CA1280.</title>
        <authorList>
            <consortium name="The Broad Institute Genomics Platform"/>
            <person name="Cuomo C."/>
            <person name="Litvintseva A."/>
            <person name="Chen Y."/>
            <person name="Heitman J."/>
            <person name="Sun S."/>
            <person name="Springer D."/>
            <person name="Dromer F."/>
            <person name="Young S."/>
            <person name="Zeng Q."/>
            <person name="Gargeya S."/>
            <person name="Abouelleil A."/>
            <person name="Alvarado L."/>
            <person name="Chapman S.B."/>
            <person name="Gainer-Dewar J."/>
            <person name="Goldberg J."/>
            <person name="Griggs A."/>
            <person name="Gujja S."/>
            <person name="Hansen M."/>
            <person name="Howarth C."/>
            <person name="Imamovic A."/>
            <person name="Larimer J."/>
            <person name="Murphy C."/>
            <person name="Naylor J."/>
            <person name="Pearson M."/>
            <person name="Priest M."/>
            <person name="Roberts A."/>
            <person name="Saif S."/>
            <person name="Shea T."/>
            <person name="Sykes S."/>
            <person name="Wortman J."/>
            <person name="Nusbaum C."/>
            <person name="Birren B."/>
        </authorList>
    </citation>
    <scope>NUCLEOTIDE SEQUENCE [LARGE SCALE GENOMIC DNA]</scope>
    <source>
        <strain evidence="3">CA1280</strain>
    </source>
</reference>
<dbReference type="OrthoDB" id="2574519at2759"/>
<feature type="transmembrane region" description="Helical" evidence="2">
    <location>
        <begin position="90"/>
        <end position="110"/>
    </location>
</feature>
<sequence>MNAASDSGHKGKPSQTQPEAQQEVPVQHSTAASRDPRFIDHHLDEETDLSHVRGKFQSIVSRVEELFGILYDTTKPYSDKVVAVAEQYPILFAFAFTWIAFSSIPIIIFTTPQVAILLPILAITTILSALTLSFLLGLFVIHRLYLHLSSATSNEWSIEAVGEGFKGWVEEVGEKVGLNGSESIVLKQSSYDDDGGRLVRRAILVVM</sequence>
<evidence type="ECO:0000256" key="1">
    <source>
        <dbReference type="SAM" id="MobiDB-lite"/>
    </source>
</evidence>
<organism evidence="3">
    <name type="scientific">Cryptococcus bacillisporus CA1280</name>
    <dbReference type="NCBI Taxonomy" id="1296109"/>
    <lineage>
        <taxon>Eukaryota</taxon>
        <taxon>Fungi</taxon>
        <taxon>Dikarya</taxon>
        <taxon>Basidiomycota</taxon>
        <taxon>Agaricomycotina</taxon>
        <taxon>Tremellomycetes</taxon>
        <taxon>Tremellales</taxon>
        <taxon>Cryptococcaceae</taxon>
        <taxon>Cryptococcus</taxon>
        <taxon>Cryptococcus gattii species complex</taxon>
    </lineage>
</organism>
<accession>A0A0D0TIE5</accession>
<feature type="region of interest" description="Disordered" evidence="1">
    <location>
        <begin position="1"/>
        <end position="28"/>
    </location>
</feature>
<proteinExistence type="predicted"/>
<protein>
    <submittedName>
        <fullName evidence="3">Uncharacterized protein</fullName>
    </submittedName>
</protein>
<keyword evidence="2" id="KW-0812">Transmembrane</keyword>
<keyword evidence="2" id="KW-0472">Membrane</keyword>
<evidence type="ECO:0000256" key="2">
    <source>
        <dbReference type="SAM" id="Phobius"/>
    </source>
</evidence>
<feature type="transmembrane region" description="Helical" evidence="2">
    <location>
        <begin position="116"/>
        <end position="141"/>
    </location>
</feature>
<gene>
    <name evidence="3" type="ORF">I312_04334</name>
</gene>
<dbReference type="EMBL" id="KN847984">
    <property type="protein sequence ID" value="KIR46287.1"/>
    <property type="molecule type" value="Genomic_DNA"/>
</dbReference>
<evidence type="ECO:0000313" key="3">
    <source>
        <dbReference type="EMBL" id="KIR46287.1"/>
    </source>
</evidence>
<dbReference type="HOGENOM" id="CLU_087026_0_0_1"/>
<keyword evidence="2" id="KW-1133">Transmembrane helix</keyword>